<reference evidence="3" key="3">
    <citation type="journal article" date="2010" name="Genome Res.">
        <title>Population genomic sequencing of Coccidioides fungi reveals recent hybridization and transposon control.</title>
        <authorList>
            <person name="Neafsey D.E."/>
            <person name="Barker B.M."/>
            <person name="Sharpton T.J."/>
            <person name="Stajich J.E."/>
            <person name="Park D.J."/>
            <person name="Whiston E."/>
            <person name="Hung C.-Y."/>
            <person name="McMahan C."/>
            <person name="White J."/>
            <person name="Sykes S."/>
            <person name="Heiman D."/>
            <person name="Young S."/>
            <person name="Zeng Q."/>
            <person name="Abouelleil A."/>
            <person name="Aftuck L."/>
            <person name="Bessette D."/>
            <person name="Brown A."/>
            <person name="FitzGerald M."/>
            <person name="Lui A."/>
            <person name="Macdonald J.P."/>
            <person name="Priest M."/>
            <person name="Orbach M.J."/>
            <person name="Galgiani J.N."/>
            <person name="Kirkland T.N."/>
            <person name="Cole G.T."/>
            <person name="Birren B.W."/>
            <person name="Henn M.R."/>
            <person name="Taylor J.W."/>
            <person name="Rounsley S.D."/>
        </authorList>
    </citation>
    <scope>NUCLEOTIDE SEQUENCE [LARGE SCALE GENOMIC DNA]</scope>
    <source>
        <strain evidence="3">RMSCC 3488</strain>
    </source>
</reference>
<dbReference type="EMBL" id="DS268110">
    <property type="protein sequence ID" value="KMM66793.1"/>
    <property type="molecule type" value="Genomic_DNA"/>
</dbReference>
<feature type="compositionally biased region" description="Polar residues" evidence="1">
    <location>
        <begin position="22"/>
        <end position="33"/>
    </location>
</feature>
<sequence length="143" mass="15933">MGARAFLIESIIELTLKDRTTPGKSSGQNNSTVGPGWKKSCQQAQKFSPRIADFLVILPVFSTNNSSNDRTPNSMPKAEPAYNLEFKFSCAVPPPLCSSSWYQGLLKFNTYRNYVKLFLEMAQFTASSEPKFIPKAAITIVRD</sequence>
<dbReference type="AlphaFoldDB" id="A0A0J6F9B3"/>
<accession>A0A0J6F9B3</accession>
<gene>
    <name evidence="2" type="ORF">CPAG_03130</name>
</gene>
<dbReference type="Proteomes" id="UP000054567">
    <property type="component" value="Unassembled WGS sequence"/>
</dbReference>
<protein>
    <submittedName>
        <fullName evidence="2">Uncharacterized protein</fullName>
    </submittedName>
</protein>
<organism evidence="2 3">
    <name type="scientific">Coccidioides posadasii RMSCC 3488</name>
    <dbReference type="NCBI Taxonomy" id="454284"/>
    <lineage>
        <taxon>Eukaryota</taxon>
        <taxon>Fungi</taxon>
        <taxon>Dikarya</taxon>
        <taxon>Ascomycota</taxon>
        <taxon>Pezizomycotina</taxon>
        <taxon>Eurotiomycetes</taxon>
        <taxon>Eurotiomycetidae</taxon>
        <taxon>Onygenales</taxon>
        <taxon>Onygenaceae</taxon>
        <taxon>Coccidioides</taxon>
    </lineage>
</organism>
<name>A0A0J6F9B3_COCPO</name>
<evidence type="ECO:0000313" key="2">
    <source>
        <dbReference type="EMBL" id="KMM66793.1"/>
    </source>
</evidence>
<reference evidence="2 3" key="1">
    <citation type="submission" date="2007-06" db="EMBL/GenBank/DDBJ databases">
        <title>The Genome Sequence of Coccidioides posadasii RMSCC_3488.</title>
        <authorList>
            <consortium name="Coccidioides Genome Resources Consortium"/>
            <consortium name="The Broad Institute Genome Sequencing Platform"/>
            <person name="Henn M.R."/>
            <person name="Sykes S."/>
            <person name="Young S."/>
            <person name="Jaffe D."/>
            <person name="Berlin A."/>
            <person name="Alvarez P."/>
            <person name="Butler J."/>
            <person name="Gnerre S."/>
            <person name="Grabherr M."/>
            <person name="Mauceli E."/>
            <person name="Brockman W."/>
            <person name="Kodira C."/>
            <person name="Alvarado L."/>
            <person name="Zeng Q."/>
            <person name="Crawford M."/>
            <person name="Antoine C."/>
            <person name="Devon K."/>
            <person name="Galgiani J."/>
            <person name="Orsborn K."/>
            <person name="Lewis M.L."/>
            <person name="Nusbaum C."/>
            <person name="Galagan J."/>
            <person name="Birren B."/>
        </authorList>
    </citation>
    <scope>NUCLEOTIDE SEQUENCE [LARGE SCALE GENOMIC DNA]</scope>
    <source>
        <strain evidence="2 3">RMSCC 3488</strain>
    </source>
</reference>
<evidence type="ECO:0000256" key="1">
    <source>
        <dbReference type="SAM" id="MobiDB-lite"/>
    </source>
</evidence>
<feature type="region of interest" description="Disordered" evidence="1">
    <location>
        <begin position="19"/>
        <end position="38"/>
    </location>
</feature>
<reference evidence="3" key="2">
    <citation type="journal article" date="2009" name="Genome Res.">
        <title>Comparative genomic analyses of the human fungal pathogens Coccidioides and their relatives.</title>
        <authorList>
            <person name="Sharpton T.J."/>
            <person name="Stajich J.E."/>
            <person name="Rounsley S.D."/>
            <person name="Gardner M.J."/>
            <person name="Wortman J.R."/>
            <person name="Jordar V.S."/>
            <person name="Maiti R."/>
            <person name="Kodira C.D."/>
            <person name="Neafsey D.E."/>
            <person name="Zeng Q."/>
            <person name="Hung C.-Y."/>
            <person name="McMahan C."/>
            <person name="Muszewska A."/>
            <person name="Grynberg M."/>
            <person name="Mandel M.A."/>
            <person name="Kellner E.M."/>
            <person name="Barker B.M."/>
            <person name="Galgiani J.N."/>
            <person name="Orbach M.J."/>
            <person name="Kirkland T.N."/>
            <person name="Cole G.T."/>
            <person name="Henn M.R."/>
            <person name="Birren B.W."/>
            <person name="Taylor J.W."/>
        </authorList>
    </citation>
    <scope>NUCLEOTIDE SEQUENCE [LARGE SCALE GENOMIC DNA]</scope>
    <source>
        <strain evidence="3">RMSCC 3488</strain>
    </source>
</reference>
<proteinExistence type="predicted"/>
<dbReference type="VEuPathDB" id="FungiDB:CPAG_03130"/>
<evidence type="ECO:0000313" key="3">
    <source>
        <dbReference type="Proteomes" id="UP000054567"/>
    </source>
</evidence>